<sequence>MDILFFFSLTYKKPLTEVQKFLSDHNQYLDKFYKEGKFVFSGRKNPRIGGVILCKAANLKEAENIYHNDPFYKEKIVNYDVIEFQPTKSNAIFKQIINDK</sequence>
<feature type="domain" description="YCII-related" evidence="2">
    <location>
        <begin position="5"/>
        <end position="84"/>
    </location>
</feature>
<comment type="caution">
    <text evidence="3">The sequence shown here is derived from an EMBL/GenBank/DDBJ whole genome shotgun (WGS) entry which is preliminary data.</text>
</comment>
<gene>
    <name evidence="3" type="ORF">FD15_GL002102</name>
</gene>
<protein>
    <recommendedName>
        <fullName evidence="2">YCII-related domain-containing protein</fullName>
    </recommendedName>
</protein>
<organism evidence="3 4">
    <name type="scientific">Liquorilactobacillus sucicola DSM 21376 = JCM 15457</name>
    <dbReference type="NCBI Taxonomy" id="1423806"/>
    <lineage>
        <taxon>Bacteria</taxon>
        <taxon>Bacillati</taxon>
        <taxon>Bacillota</taxon>
        <taxon>Bacilli</taxon>
        <taxon>Lactobacillales</taxon>
        <taxon>Lactobacillaceae</taxon>
        <taxon>Liquorilactobacillus</taxon>
    </lineage>
</organism>
<comment type="similarity">
    <text evidence="1">Belongs to the YciI family.</text>
</comment>
<dbReference type="InterPro" id="IPR005545">
    <property type="entry name" value="YCII"/>
</dbReference>
<dbReference type="STRING" id="1423806.FD15_GL002102"/>
<dbReference type="PATRIC" id="fig|1423806.3.peg.2142"/>
<keyword evidence="4" id="KW-1185">Reference proteome</keyword>
<evidence type="ECO:0000256" key="1">
    <source>
        <dbReference type="ARBA" id="ARBA00007689"/>
    </source>
</evidence>
<dbReference type="Gene3D" id="3.30.70.1060">
    <property type="entry name" value="Dimeric alpha+beta barrel"/>
    <property type="match status" value="1"/>
</dbReference>
<reference evidence="3 4" key="1">
    <citation type="journal article" date="2015" name="Genome Announc.">
        <title>Expanding the biotechnology potential of lactobacilli through comparative genomics of 213 strains and associated genera.</title>
        <authorList>
            <person name="Sun Z."/>
            <person name="Harris H.M."/>
            <person name="McCann A."/>
            <person name="Guo C."/>
            <person name="Argimon S."/>
            <person name="Zhang W."/>
            <person name="Yang X."/>
            <person name="Jeffery I.B."/>
            <person name="Cooney J.C."/>
            <person name="Kagawa T.F."/>
            <person name="Liu W."/>
            <person name="Song Y."/>
            <person name="Salvetti E."/>
            <person name="Wrobel A."/>
            <person name="Rasinkangas P."/>
            <person name="Parkhill J."/>
            <person name="Rea M.C."/>
            <person name="O'Sullivan O."/>
            <person name="Ritari J."/>
            <person name="Douillard F.P."/>
            <person name="Paul Ross R."/>
            <person name="Yang R."/>
            <person name="Briner A.E."/>
            <person name="Felis G.E."/>
            <person name="de Vos W.M."/>
            <person name="Barrangou R."/>
            <person name="Klaenhammer T.R."/>
            <person name="Caufield P.W."/>
            <person name="Cui Y."/>
            <person name="Zhang H."/>
            <person name="O'Toole P.W."/>
        </authorList>
    </citation>
    <scope>NUCLEOTIDE SEQUENCE [LARGE SCALE GENOMIC DNA]</scope>
    <source>
        <strain evidence="3 4">DSM 21376</strain>
    </source>
</reference>
<evidence type="ECO:0000313" key="4">
    <source>
        <dbReference type="Proteomes" id="UP000050961"/>
    </source>
</evidence>
<dbReference type="eggNOG" id="COG2350">
    <property type="taxonomic scope" value="Bacteria"/>
</dbReference>
<dbReference type="SUPFAM" id="SSF54909">
    <property type="entry name" value="Dimeric alpha+beta barrel"/>
    <property type="match status" value="1"/>
</dbReference>
<dbReference type="PANTHER" id="PTHR37828">
    <property type="entry name" value="GSR2449 PROTEIN"/>
    <property type="match status" value="1"/>
</dbReference>
<evidence type="ECO:0000259" key="2">
    <source>
        <dbReference type="Pfam" id="PF03795"/>
    </source>
</evidence>
<proteinExistence type="inferred from homology"/>
<name>A0A0R2DZ83_9LACO</name>
<dbReference type="InterPro" id="IPR011008">
    <property type="entry name" value="Dimeric_a/b-barrel"/>
</dbReference>
<dbReference type="PANTHER" id="PTHR37828:SF1">
    <property type="entry name" value="YCII-RELATED DOMAIN-CONTAINING PROTEIN"/>
    <property type="match status" value="1"/>
</dbReference>
<dbReference type="Proteomes" id="UP000050961">
    <property type="component" value="Unassembled WGS sequence"/>
</dbReference>
<dbReference type="AlphaFoldDB" id="A0A0R2DZ83"/>
<dbReference type="EMBL" id="AYZF01000017">
    <property type="protein sequence ID" value="KRN05540.1"/>
    <property type="molecule type" value="Genomic_DNA"/>
</dbReference>
<accession>A0A0R2DZ83</accession>
<dbReference type="Pfam" id="PF03795">
    <property type="entry name" value="YCII"/>
    <property type="match status" value="1"/>
</dbReference>
<evidence type="ECO:0000313" key="3">
    <source>
        <dbReference type="EMBL" id="KRN05540.1"/>
    </source>
</evidence>